<dbReference type="GO" id="GO:0035023">
    <property type="term" value="P:regulation of Rho protein signal transduction"/>
    <property type="evidence" value="ECO:0007669"/>
    <property type="project" value="TreeGrafter"/>
</dbReference>
<dbReference type="SMART" id="SM00233">
    <property type="entry name" value="PH"/>
    <property type="match status" value="1"/>
</dbReference>
<dbReference type="SUPFAM" id="SSF48403">
    <property type="entry name" value="Ankyrin repeat"/>
    <property type="match status" value="1"/>
</dbReference>
<keyword evidence="5" id="KW-0479">Metal-binding</keyword>
<dbReference type="PANTHER" id="PTHR13944">
    <property type="entry name" value="AGAP007712-PA"/>
    <property type="match status" value="1"/>
</dbReference>
<dbReference type="AlphaFoldDB" id="A0AA88NYF8"/>
<dbReference type="PANTHER" id="PTHR13944:SF22">
    <property type="entry name" value="RHO GUANINE NUCLEOTIDE EXCHANGE FACTOR 28"/>
    <property type="match status" value="1"/>
</dbReference>
<protein>
    <submittedName>
        <fullName evidence="11">Uncharacterized protein</fullName>
    </submittedName>
</protein>
<dbReference type="InterPro" id="IPR036770">
    <property type="entry name" value="Ankyrin_rpt-contain_sf"/>
</dbReference>
<evidence type="ECO:0000256" key="4">
    <source>
        <dbReference type="ARBA" id="ARBA00022658"/>
    </source>
</evidence>
<keyword evidence="8" id="KW-0732">Signal</keyword>
<dbReference type="Gene3D" id="1.20.900.10">
    <property type="entry name" value="Dbl homology (DH) domain"/>
    <property type="match status" value="1"/>
</dbReference>
<evidence type="ECO:0000256" key="1">
    <source>
        <dbReference type="ARBA" id="ARBA00004496"/>
    </source>
</evidence>
<keyword evidence="4" id="KW-0344">Guanine-nucleotide releasing factor</keyword>
<keyword evidence="6 7" id="KW-0175">Coiled coil</keyword>
<dbReference type="CDD" id="cd22249">
    <property type="entry name" value="UDM1_RNF168_RNF169-like"/>
    <property type="match status" value="1"/>
</dbReference>
<dbReference type="PROSITE" id="PS50010">
    <property type="entry name" value="DH_2"/>
    <property type="match status" value="1"/>
</dbReference>
<feature type="coiled-coil region" evidence="7">
    <location>
        <begin position="840"/>
        <end position="898"/>
    </location>
</feature>
<dbReference type="CDD" id="cd04365">
    <property type="entry name" value="IlGF_relaxin_like"/>
    <property type="match status" value="1"/>
</dbReference>
<comment type="caution">
    <text evidence="11">The sequence shown here is derived from an EMBL/GenBank/DDBJ whole genome shotgun (WGS) entry which is preliminary data.</text>
</comment>
<keyword evidence="5" id="KW-0862">Zinc</keyword>
<dbReference type="InterPro" id="IPR051632">
    <property type="entry name" value="Rho_GEF"/>
</dbReference>
<feature type="domain" description="PH" evidence="9">
    <location>
        <begin position="559"/>
        <end position="661"/>
    </location>
</feature>
<evidence type="ECO:0000313" key="11">
    <source>
        <dbReference type="EMBL" id="KAK2868141.1"/>
    </source>
</evidence>
<evidence type="ECO:0000256" key="7">
    <source>
        <dbReference type="SAM" id="Coils"/>
    </source>
</evidence>
<feature type="signal peptide" evidence="8">
    <location>
        <begin position="1"/>
        <end position="22"/>
    </location>
</feature>
<dbReference type="Gene3D" id="2.30.29.30">
    <property type="entry name" value="Pleckstrin-homology domain (PH domain)/Phosphotyrosine-binding domain (PTB)"/>
    <property type="match status" value="1"/>
</dbReference>
<evidence type="ECO:0000259" key="9">
    <source>
        <dbReference type="PROSITE" id="PS50003"/>
    </source>
</evidence>
<evidence type="ECO:0000256" key="2">
    <source>
        <dbReference type="ARBA" id="ARBA00022490"/>
    </source>
</evidence>
<keyword evidence="12" id="KW-1185">Reference proteome</keyword>
<keyword evidence="2" id="KW-0963">Cytoplasm</keyword>
<dbReference type="InterPro" id="IPR035899">
    <property type="entry name" value="DBL_dom_sf"/>
</dbReference>
<sequence>MNVKWIIAVTLLLIADKDGVLGKDVRVKLCGREFIRMVVTLCGSSRLRRYAPEINPVSISPYAFQYNSDLFSNLTQIKSTSEDQTISKSPEKVLNSSVSSFLKIMESTEHSSSRLQRDVGPAGVCCRSGCTKTELVQGVLRYVGVSFLKYVVDDAQEMAEYFVNKSNQLAPIEYSDLIARYGLSDSDVRTEMDKKVVLALANLQTNHNLLSHTHESLLHVCVRLGFVHVCEFLLSQPGALMVINLANKEGDTPLQLARQTNQHTLVHLLTHPPNPLITPLAGVSHIHINSSQLLRFIHAFGVMSLSDIISFCSDPEDEELLLSISSELMQTEFHHVQTLTVMNDVLRRGLLEVVQLEQDVIGQIFPCLDDLITLHRNFLKEMESRQRSSTHLSNSKNFIIYRIGDILLRQFSGPSAGHMMAMYGDFCSKQSEALKMYKQLQHSNRKLQLFLRQQSSNSVIKRREIPEFLLLVTQRITKYPILLERLLQHTNGAGVEHDDVMAALEGVRCVLLGVEQHVAKIQRARELEDIISRVDNKSFTRLKNGEIYSKHTLSHTPHTLTHSATLSCRTTSGRLRDVFALLLSDVLIFLQEKEQKFTFAALEQKPAVVHLRALILREIANQDRGLFLISSDASEPEMYEIHTHNREERDKWITLLQHTTDSLPDNAMKNNEEMNYKNIKTLQEALLSLDVQVYAVLEEKLRVCVGTVTHQHLLIQTHTHTPCGTLLTAAQAEVLNLLVCMMSLLFGYQDFVQHAKDLSKKHLKQKEPLIPKVVDCVRSLTQILYSLQAAVILQDSVYEVQKILIVEEETLQPDNDGKVDERSLWNWNVEQRDSDHSEEMNRVKTEKEELKVELHQWEERCQALREEEAGVEQERRRIQQEEKRIRKERERMQRKLHLSQLNSTNCQHGLSIIPLDK</sequence>
<gene>
    <name evidence="11" type="ORF">Q7C36_000012</name>
</gene>
<evidence type="ECO:0000313" key="12">
    <source>
        <dbReference type="Proteomes" id="UP001187315"/>
    </source>
</evidence>
<dbReference type="EMBL" id="JAVHJS010000001">
    <property type="protein sequence ID" value="KAK2868141.1"/>
    <property type="molecule type" value="Genomic_DNA"/>
</dbReference>
<dbReference type="SMART" id="SM00325">
    <property type="entry name" value="RhoGEF"/>
    <property type="match status" value="1"/>
</dbReference>
<evidence type="ECO:0000256" key="8">
    <source>
        <dbReference type="SAM" id="SignalP"/>
    </source>
</evidence>
<proteinExistence type="predicted"/>
<dbReference type="InterPro" id="IPR041020">
    <property type="entry name" value="PH_16"/>
</dbReference>
<reference evidence="11" key="1">
    <citation type="submission" date="2023-08" db="EMBL/GenBank/DDBJ databases">
        <title>Pelteobagrus vachellii genome.</title>
        <authorList>
            <person name="Liu H."/>
        </authorList>
    </citation>
    <scope>NUCLEOTIDE SEQUENCE</scope>
    <source>
        <strain evidence="11">PRFRI_2022a</strain>
        <tissue evidence="11">Muscle</tissue>
    </source>
</reference>
<dbReference type="InterPro" id="IPR011993">
    <property type="entry name" value="PH-like_dom_sf"/>
</dbReference>
<dbReference type="CDD" id="cd00160">
    <property type="entry name" value="RhoGEF"/>
    <property type="match status" value="1"/>
</dbReference>
<evidence type="ECO:0000256" key="3">
    <source>
        <dbReference type="ARBA" id="ARBA00022553"/>
    </source>
</evidence>
<comment type="subcellular location">
    <subcellularLocation>
        <location evidence="1">Cytoplasm</location>
    </subcellularLocation>
</comment>
<evidence type="ECO:0000256" key="6">
    <source>
        <dbReference type="ARBA" id="ARBA00023054"/>
    </source>
</evidence>
<dbReference type="GO" id="GO:0005886">
    <property type="term" value="C:plasma membrane"/>
    <property type="evidence" value="ECO:0007669"/>
    <property type="project" value="TreeGrafter"/>
</dbReference>
<dbReference type="Pfam" id="PF00621">
    <property type="entry name" value="RhoGEF"/>
    <property type="match status" value="1"/>
</dbReference>
<dbReference type="PROSITE" id="PS50003">
    <property type="entry name" value="PH_DOMAIN"/>
    <property type="match status" value="1"/>
</dbReference>
<keyword evidence="3" id="KW-0597">Phosphoprotein</keyword>
<keyword evidence="5" id="KW-0863">Zinc-finger</keyword>
<feature type="chain" id="PRO_5041679765" evidence="8">
    <location>
        <begin position="23"/>
        <end position="917"/>
    </location>
</feature>
<evidence type="ECO:0000256" key="5">
    <source>
        <dbReference type="ARBA" id="ARBA00022771"/>
    </source>
</evidence>
<feature type="domain" description="DH" evidence="10">
    <location>
        <begin position="320"/>
        <end position="517"/>
    </location>
</feature>
<dbReference type="Proteomes" id="UP001187315">
    <property type="component" value="Unassembled WGS sequence"/>
</dbReference>
<dbReference type="InterPro" id="IPR000219">
    <property type="entry name" value="DH_dom"/>
</dbReference>
<organism evidence="11 12">
    <name type="scientific">Tachysurus vachellii</name>
    <name type="common">Darkbarbel catfish</name>
    <name type="synonym">Pelteobagrus vachellii</name>
    <dbReference type="NCBI Taxonomy" id="175792"/>
    <lineage>
        <taxon>Eukaryota</taxon>
        <taxon>Metazoa</taxon>
        <taxon>Chordata</taxon>
        <taxon>Craniata</taxon>
        <taxon>Vertebrata</taxon>
        <taxon>Euteleostomi</taxon>
        <taxon>Actinopterygii</taxon>
        <taxon>Neopterygii</taxon>
        <taxon>Teleostei</taxon>
        <taxon>Ostariophysi</taxon>
        <taxon>Siluriformes</taxon>
        <taxon>Bagridae</taxon>
        <taxon>Tachysurus</taxon>
    </lineage>
</organism>
<dbReference type="GO" id="GO:0005737">
    <property type="term" value="C:cytoplasm"/>
    <property type="evidence" value="ECO:0007669"/>
    <property type="project" value="UniProtKB-SubCell"/>
</dbReference>
<dbReference type="InterPro" id="IPR001849">
    <property type="entry name" value="PH_domain"/>
</dbReference>
<name>A0AA88NYF8_TACVA</name>
<evidence type="ECO:0000259" key="10">
    <source>
        <dbReference type="PROSITE" id="PS50010"/>
    </source>
</evidence>
<dbReference type="GO" id="GO:0005085">
    <property type="term" value="F:guanyl-nucleotide exchange factor activity"/>
    <property type="evidence" value="ECO:0007669"/>
    <property type="project" value="UniProtKB-KW"/>
</dbReference>
<accession>A0AA88NYF8</accession>
<dbReference type="Gene3D" id="1.25.40.20">
    <property type="entry name" value="Ankyrin repeat-containing domain"/>
    <property type="match status" value="1"/>
</dbReference>
<dbReference type="SUPFAM" id="SSF48065">
    <property type="entry name" value="DBL homology domain (DH-domain)"/>
    <property type="match status" value="1"/>
</dbReference>
<dbReference type="InterPro" id="IPR036438">
    <property type="entry name" value="Insulin-like_sf"/>
</dbReference>
<dbReference type="SUPFAM" id="SSF56994">
    <property type="entry name" value="Insulin-like"/>
    <property type="match status" value="1"/>
</dbReference>
<dbReference type="Pfam" id="PF17838">
    <property type="entry name" value="PH_16"/>
    <property type="match status" value="1"/>
</dbReference>
<dbReference type="GO" id="GO:0008270">
    <property type="term" value="F:zinc ion binding"/>
    <property type="evidence" value="ECO:0007669"/>
    <property type="project" value="UniProtKB-KW"/>
</dbReference>
<dbReference type="SUPFAM" id="SSF50729">
    <property type="entry name" value="PH domain-like"/>
    <property type="match status" value="1"/>
</dbReference>